<dbReference type="InterPro" id="IPR036856">
    <property type="entry name" value="Ald_Oxase/Xan_DH_a/b_sf"/>
</dbReference>
<gene>
    <name evidence="2" type="ORF">SAMN02983003_3212</name>
</gene>
<dbReference type="Pfam" id="PF02738">
    <property type="entry name" value="MoCoBD_1"/>
    <property type="match status" value="1"/>
</dbReference>
<dbReference type="Pfam" id="PF20256">
    <property type="entry name" value="MoCoBD_2"/>
    <property type="match status" value="1"/>
</dbReference>
<dbReference type="PANTHER" id="PTHR11908">
    <property type="entry name" value="XANTHINE DEHYDROGENASE"/>
    <property type="match status" value="1"/>
</dbReference>
<dbReference type="InterPro" id="IPR046867">
    <property type="entry name" value="AldOxase/xan_DH_MoCoBD2"/>
</dbReference>
<organism evidence="2 3">
    <name type="scientific">Devosia enhydra</name>
    <dbReference type="NCBI Taxonomy" id="665118"/>
    <lineage>
        <taxon>Bacteria</taxon>
        <taxon>Pseudomonadati</taxon>
        <taxon>Pseudomonadota</taxon>
        <taxon>Alphaproteobacteria</taxon>
        <taxon>Hyphomicrobiales</taxon>
        <taxon>Devosiaceae</taxon>
        <taxon>Devosia</taxon>
    </lineage>
</organism>
<dbReference type="OrthoDB" id="8428274at2"/>
<evidence type="ECO:0000313" key="3">
    <source>
        <dbReference type="Proteomes" id="UP000183447"/>
    </source>
</evidence>
<keyword evidence="3" id="KW-1185">Reference proteome</keyword>
<dbReference type="GO" id="GO:0016491">
    <property type="term" value="F:oxidoreductase activity"/>
    <property type="evidence" value="ECO:0007669"/>
    <property type="project" value="InterPro"/>
</dbReference>
<dbReference type="SUPFAM" id="SSF56003">
    <property type="entry name" value="Molybdenum cofactor-binding domain"/>
    <property type="match status" value="1"/>
</dbReference>
<dbReference type="SMART" id="SM01008">
    <property type="entry name" value="Ald_Xan_dh_C"/>
    <property type="match status" value="1"/>
</dbReference>
<dbReference type="Gene3D" id="3.90.1170.50">
    <property type="entry name" value="Aldehyde oxidase/xanthine dehydrogenase, a/b hammerhead"/>
    <property type="match status" value="1"/>
</dbReference>
<dbReference type="STRING" id="665118.SAMN02983003_3212"/>
<dbReference type="AlphaFoldDB" id="A0A1K2I0Y3"/>
<accession>A0A1K2I0Y3</accession>
<proteinExistence type="predicted"/>
<dbReference type="Proteomes" id="UP000183447">
    <property type="component" value="Unassembled WGS sequence"/>
</dbReference>
<dbReference type="PANTHER" id="PTHR11908:SF123">
    <property type="entry name" value="ALDEHYDE OXIDOREDUCTASE MOLYBDENUM-BINDING SUBUNIT PAOC"/>
    <property type="match status" value="1"/>
</dbReference>
<dbReference type="InterPro" id="IPR016208">
    <property type="entry name" value="Ald_Oxase/xanthine_DH-like"/>
</dbReference>
<evidence type="ECO:0000313" key="2">
    <source>
        <dbReference type="EMBL" id="SFZ86038.1"/>
    </source>
</evidence>
<dbReference type="Gene3D" id="3.30.365.10">
    <property type="entry name" value="Aldehyde oxidase/xanthine dehydrogenase, molybdopterin binding domain"/>
    <property type="match status" value="4"/>
</dbReference>
<dbReference type="RefSeq" id="WP_072345334.1">
    <property type="nucleotide sequence ID" value="NZ_FPKU01000003.1"/>
</dbReference>
<dbReference type="InterPro" id="IPR008274">
    <property type="entry name" value="AldOxase/xan_DH_MoCoBD1"/>
</dbReference>
<dbReference type="InterPro" id="IPR037165">
    <property type="entry name" value="AldOxase/xan_DH_Mopterin-bd_sf"/>
</dbReference>
<sequence length="734" mass="78413">MDVSLKMDEPVAESLLDTTNQNIVSQPVDRVEGPLKVSGTARYSAEYKFPGLLHGVLVSAPMGKGRILKIDAGSIEKLPGIVTVITDYDTFLRNPAQGQDEEAPEQGVRDVSYFGQPVALVVGESFEAARHGAQRIALDMRPDEGRFDFAARKHMAEPKKRSRKAQGDLDAALAAAHATIDAIWTTPSQTSAAMEPHAGIAVWEDNKLTLYGSYQMLASDRLQLADALGLKPEQVRIVARYVGGGFGGKLGISAESVAAAVAAMRLNRPVRVVMTRQQVTEATVRRSNTEQRIRLGADAEGRLTAVAHETITANLDRSSFSEPASASTQFLYGGQARLFLNSIVRMDQLLSASMRAPGEAVGMLALECAMDELAETLGMDPVALRLRNIPARHPMDGLPFSSRSLAECLEIGARDFGWSDRDPRPAQRREGDWWIGVGMAAAARSNMLIKSSARVMLAPDGTAVVETDLTDIGTGSYTILAQITAELLGLPVSSVEVRLGDTDFPPSSGSGGSFGAASAGSSVYLACESLRQEIAEKLGIAPKDLVLTEGMARHGNVSRPLHEILSGPLTAIGTIEPGEMEEKFVQAGFGAHFCEVGVNAHSGEVRVRRMESTFAAGRILNEKTATSQCLGGMVFGIGAALTEDLMHDPRNGAIVNHDLAEYHVPVNADIPALKVRFLEERDEKANPLFAKGIGELGISGAGAAVANAIYNACGVRVRDYPITLDKLIEKLPPA</sequence>
<name>A0A1K2I0Y3_9HYPH</name>
<protein>
    <submittedName>
        <fullName evidence="2">Xanthine dehydrogenase YagR molybdenum-binding subunit</fullName>
    </submittedName>
</protein>
<dbReference type="Pfam" id="PF01315">
    <property type="entry name" value="Ald_Xan_dh_C"/>
    <property type="match status" value="1"/>
</dbReference>
<dbReference type="GO" id="GO:0005506">
    <property type="term" value="F:iron ion binding"/>
    <property type="evidence" value="ECO:0007669"/>
    <property type="project" value="InterPro"/>
</dbReference>
<evidence type="ECO:0000259" key="1">
    <source>
        <dbReference type="SMART" id="SM01008"/>
    </source>
</evidence>
<dbReference type="SUPFAM" id="SSF54665">
    <property type="entry name" value="CO dehydrogenase molybdoprotein N-domain-like"/>
    <property type="match status" value="1"/>
</dbReference>
<feature type="domain" description="Aldehyde oxidase/xanthine dehydrogenase a/b hammerhead" evidence="1">
    <location>
        <begin position="38"/>
        <end position="144"/>
    </location>
</feature>
<dbReference type="InterPro" id="IPR000674">
    <property type="entry name" value="Ald_Oxase/Xan_DH_a/b"/>
</dbReference>
<dbReference type="EMBL" id="FPKU01000003">
    <property type="protein sequence ID" value="SFZ86038.1"/>
    <property type="molecule type" value="Genomic_DNA"/>
</dbReference>
<reference evidence="2 3" key="1">
    <citation type="submission" date="2016-11" db="EMBL/GenBank/DDBJ databases">
        <authorList>
            <person name="Jaros S."/>
            <person name="Januszkiewicz K."/>
            <person name="Wedrychowicz H."/>
        </authorList>
    </citation>
    <scope>NUCLEOTIDE SEQUENCE [LARGE SCALE GENOMIC DNA]</scope>
    <source>
        <strain evidence="2 3">ATCC 23634</strain>
    </source>
</reference>